<dbReference type="SMART" id="SM00463">
    <property type="entry name" value="SMR"/>
    <property type="match status" value="1"/>
</dbReference>
<dbReference type="PROSITE" id="PS50030">
    <property type="entry name" value="UBA"/>
    <property type="match status" value="1"/>
</dbReference>
<dbReference type="SMART" id="SM01162">
    <property type="entry name" value="DUF1771"/>
    <property type="match status" value="1"/>
</dbReference>
<dbReference type="InterPro" id="IPR013899">
    <property type="entry name" value="DUF1771"/>
</dbReference>
<dbReference type="GeneID" id="89932521"/>
<dbReference type="SUPFAM" id="SSF160443">
    <property type="entry name" value="SMR domain-like"/>
    <property type="match status" value="1"/>
</dbReference>
<feature type="region of interest" description="Disordered" evidence="1">
    <location>
        <begin position="53"/>
        <end position="119"/>
    </location>
</feature>
<evidence type="ECO:0000313" key="5">
    <source>
        <dbReference type="Proteomes" id="UP001337655"/>
    </source>
</evidence>
<name>A0AAV9NTJ2_9PEZI</name>
<comment type="caution">
    <text evidence="4">The sequence shown here is derived from an EMBL/GenBank/DDBJ whole genome shotgun (WGS) entry which is preliminary data.</text>
</comment>
<protein>
    <recommendedName>
        <fullName evidence="6">Smr domain-containing protein</fullName>
    </recommendedName>
</protein>
<dbReference type="GO" id="GO:0004519">
    <property type="term" value="F:endonuclease activity"/>
    <property type="evidence" value="ECO:0007669"/>
    <property type="project" value="TreeGrafter"/>
</dbReference>
<feature type="domain" description="Smr" evidence="3">
    <location>
        <begin position="457"/>
        <end position="544"/>
    </location>
</feature>
<dbReference type="PANTHER" id="PTHR46535">
    <property type="entry name" value="NEDD4-BINDING PROTEIN 2"/>
    <property type="match status" value="1"/>
</dbReference>
<evidence type="ECO:0000256" key="1">
    <source>
        <dbReference type="SAM" id="MobiDB-lite"/>
    </source>
</evidence>
<dbReference type="InterPro" id="IPR052772">
    <property type="entry name" value="Endo/PolyKinase_Domain-Protein"/>
</dbReference>
<proteinExistence type="predicted"/>
<feature type="domain" description="UBA" evidence="2">
    <location>
        <begin position="125"/>
        <end position="169"/>
    </location>
</feature>
<evidence type="ECO:0008006" key="6">
    <source>
        <dbReference type="Google" id="ProtNLM"/>
    </source>
</evidence>
<dbReference type="RefSeq" id="XP_064653414.1">
    <property type="nucleotide sequence ID" value="XM_064808413.1"/>
</dbReference>
<feature type="region of interest" description="Disordered" evidence="1">
    <location>
        <begin position="370"/>
        <end position="389"/>
    </location>
</feature>
<organism evidence="4 5">
    <name type="scientific">Saxophila tyrrhenica</name>
    <dbReference type="NCBI Taxonomy" id="1690608"/>
    <lineage>
        <taxon>Eukaryota</taxon>
        <taxon>Fungi</taxon>
        <taxon>Dikarya</taxon>
        <taxon>Ascomycota</taxon>
        <taxon>Pezizomycotina</taxon>
        <taxon>Dothideomycetes</taxon>
        <taxon>Dothideomycetidae</taxon>
        <taxon>Mycosphaerellales</taxon>
        <taxon>Extremaceae</taxon>
        <taxon>Saxophila</taxon>
    </lineage>
</organism>
<accession>A0AAV9NTJ2</accession>
<gene>
    <name evidence="4" type="ORF">LTR77_011202</name>
</gene>
<dbReference type="PROSITE" id="PS50828">
    <property type="entry name" value="SMR"/>
    <property type="match status" value="1"/>
</dbReference>
<feature type="region of interest" description="Disordered" evidence="1">
    <location>
        <begin position="195"/>
        <end position="237"/>
    </location>
</feature>
<dbReference type="InterPro" id="IPR002625">
    <property type="entry name" value="Smr_dom"/>
</dbReference>
<evidence type="ECO:0000259" key="2">
    <source>
        <dbReference type="PROSITE" id="PS50030"/>
    </source>
</evidence>
<dbReference type="InterPro" id="IPR036063">
    <property type="entry name" value="Smr_dom_sf"/>
</dbReference>
<feature type="compositionally biased region" description="Low complexity" evidence="1">
    <location>
        <begin position="94"/>
        <end position="106"/>
    </location>
</feature>
<dbReference type="InterPro" id="IPR015940">
    <property type="entry name" value="UBA"/>
</dbReference>
<dbReference type="InterPro" id="IPR058864">
    <property type="entry name" value="UBA_10"/>
</dbReference>
<evidence type="ECO:0000259" key="3">
    <source>
        <dbReference type="PROSITE" id="PS50828"/>
    </source>
</evidence>
<dbReference type="Gene3D" id="3.30.1370.110">
    <property type="match status" value="1"/>
</dbReference>
<feature type="compositionally biased region" description="Basic and acidic residues" evidence="1">
    <location>
        <begin position="66"/>
        <end position="76"/>
    </location>
</feature>
<dbReference type="Pfam" id="PF26286">
    <property type="entry name" value="UBA_10"/>
    <property type="match status" value="1"/>
</dbReference>
<feature type="compositionally biased region" description="Basic residues" evidence="1">
    <location>
        <begin position="200"/>
        <end position="210"/>
    </location>
</feature>
<keyword evidence="5" id="KW-1185">Reference proteome</keyword>
<sequence>MDDARTKLEAEYCQYLDSALVSAICSDYELSDSTGVAGAREILESLKASASLEEAADFDPSGTGAGEHERGNEHNGESPPGTSGSASRETEATSLSNGLSSLGLDDYSSDTEPSTLFGQPEDFEALDEDGKVQILQSIVGDGVNQYSIRHALRKCKGDWDSAINDLLTQAFLANDENTKDGSAVNAKGVEGFYQENNFSRGRKGRSKGKRQAAQGSRRSSSVPGLGDASPSPASNKWTSATEDIDFIAVRTGIPVATVSSTYYSCGASVSRTIGALLKASMEESKYAAVDDDTTAIRADELGRDFPSISYEYRTTLIRVTHPSTSSAHELAKALTAKPKSSNGGGLQILTQYAPPAGVASSNDWSAVSRKAKSANASRSPSIDGPTATAQRDAYTAARAEALAKASAAHRKGKSDRLMGGAAGYYSQVGRDLAKLASSANAQAADQLAASQSTSTQLDLHGVDVVNAVRIAHEKVEQWWDGLGESRINGRVGADQRQGGYSIVVGLGKHSEGGKGKLGPAVTKSLKEDGWRVEAVGAVVVVKGPVKR</sequence>
<dbReference type="GO" id="GO:0005634">
    <property type="term" value="C:nucleus"/>
    <property type="evidence" value="ECO:0007669"/>
    <property type="project" value="TreeGrafter"/>
</dbReference>
<evidence type="ECO:0000313" key="4">
    <source>
        <dbReference type="EMBL" id="KAK5162771.1"/>
    </source>
</evidence>
<dbReference type="Proteomes" id="UP001337655">
    <property type="component" value="Unassembled WGS sequence"/>
</dbReference>
<reference evidence="4 5" key="1">
    <citation type="submission" date="2023-08" db="EMBL/GenBank/DDBJ databases">
        <title>Black Yeasts Isolated from many extreme environments.</title>
        <authorList>
            <person name="Coleine C."/>
            <person name="Stajich J.E."/>
            <person name="Selbmann L."/>
        </authorList>
    </citation>
    <scope>NUCLEOTIDE SEQUENCE [LARGE SCALE GENOMIC DNA]</scope>
    <source>
        <strain evidence="4 5">CCFEE 5935</strain>
    </source>
</reference>
<dbReference type="PANTHER" id="PTHR46535:SF1">
    <property type="entry name" value="NEDD4-BINDING PROTEIN 2"/>
    <property type="match status" value="1"/>
</dbReference>
<dbReference type="EMBL" id="JAVRRT010000035">
    <property type="protein sequence ID" value="KAK5162771.1"/>
    <property type="molecule type" value="Genomic_DNA"/>
</dbReference>
<dbReference type="AlphaFoldDB" id="A0AAV9NTJ2"/>